<reference evidence="2" key="1">
    <citation type="journal article" date="2020" name="Nature">
        <title>Giant virus diversity and host interactions through global metagenomics.</title>
        <authorList>
            <person name="Schulz F."/>
            <person name="Roux S."/>
            <person name="Paez-Espino D."/>
            <person name="Jungbluth S."/>
            <person name="Walsh D.A."/>
            <person name="Denef V.J."/>
            <person name="McMahon K.D."/>
            <person name="Konstantinidis K.T."/>
            <person name="Eloe-Fadrosh E.A."/>
            <person name="Kyrpides N.C."/>
            <person name="Woyke T."/>
        </authorList>
    </citation>
    <scope>NUCLEOTIDE SEQUENCE</scope>
    <source>
        <strain evidence="2">GVMAG-S-ERX555965-48</strain>
    </source>
</reference>
<evidence type="ECO:0000313" key="2">
    <source>
        <dbReference type="EMBL" id="QHS84109.1"/>
    </source>
</evidence>
<proteinExistence type="predicted"/>
<dbReference type="EMBL" id="MN738772">
    <property type="protein sequence ID" value="QHS84109.1"/>
    <property type="molecule type" value="Genomic_DNA"/>
</dbReference>
<name>A0A6C0AVY0_9ZZZZ</name>
<keyword evidence="1" id="KW-1133">Transmembrane helix</keyword>
<dbReference type="AlphaFoldDB" id="A0A6C0AVY0"/>
<keyword evidence="1" id="KW-0812">Transmembrane</keyword>
<feature type="transmembrane region" description="Helical" evidence="1">
    <location>
        <begin position="33"/>
        <end position="50"/>
    </location>
</feature>
<organism evidence="2">
    <name type="scientific">viral metagenome</name>
    <dbReference type="NCBI Taxonomy" id="1070528"/>
    <lineage>
        <taxon>unclassified sequences</taxon>
        <taxon>metagenomes</taxon>
        <taxon>organismal metagenomes</taxon>
    </lineage>
</organism>
<protein>
    <submittedName>
        <fullName evidence="2">Uncharacterized protein</fullName>
    </submittedName>
</protein>
<evidence type="ECO:0000256" key="1">
    <source>
        <dbReference type="SAM" id="Phobius"/>
    </source>
</evidence>
<accession>A0A6C0AVY0</accession>
<keyword evidence="1" id="KW-0472">Membrane</keyword>
<sequence length="73" mass="8421">MLSDYGMVLIYVGSFGLSDLLVKICKFSNIDKFIYYILLFMLGSVVFFCLKNKIDVLNNFSDIIISNHEQKNN</sequence>